<keyword evidence="7" id="KW-0479">Metal-binding</keyword>
<evidence type="ECO:0000256" key="4">
    <source>
        <dbReference type="ARBA" id="ARBA00023239"/>
    </source>
</evidence>
<dbReference type="CDD" id="cd00419">
    <property type="entry name" value="Ferrochelatase_C"/>
    <property type="match status" value="1"/>
</dbReference>
<keyword evidence="2 7" id="KW-0408">Iron</keyword>
<dbReference type="AlphaFoldDB" id="A0A0R1W8W6"/>
<dbReference type="Gene3D" id="3.40.50.1400">
    <property type="match status" value="2"/>
</dbReference>
<dbReference type="GO" id="GO:0005737">
    <property type="term" value="C:cytoplasm"/>
    <property type="evidence" value="ECO:0007669"/>
    <property type="project" value="UniProtKB-SubCell"/>
</dbReference>
<evidence type="ECO:0000256" key="6">
    <source>
        <dbReference type="ARBA" id="ARBA00024536"/>
    </source>
</evidence>
<comment type="caution">
    <text evidence="7">Lacks conserved residue(s) required for the propagation of feature annotation.</text>
</comment>
<comment type="similarity">
    <text evidence="7 8">Belongs to the ferrochelatase family.</text>
</comment>
<proteinExistence type="inferred from homology"/>
<comment type="pathway">
    <text evidence="1 7 8">Porphyrin-containing compound metabolism; protoheme biosynthesis.</text>
</comment>
<sequence length="313" mass="35654">MKKNGLLLVNLGSPATPTTADVKHYLNVFLSDRNVVTMPPALWQPILKGFVLPMRSWRSATFYRDIWTEEGSPLIVYTARLTKRVQDLLPDWDVRMAMTYEQPSIQETLTAMLNAGEEVTVLPLFPHFTQSTTQSIIDQVHAVDPTIPVIDRFADEPEYLQLLADHIQAAWQRKKYDRLLITYHGIPTAMVKHGDPYQEETERTTARLRQLLDIPDEQIKMAYQSKFGPMPWLKPYLRNTLMQEAQLGNRNVLLAVPSFVTDCLETLEEDGVQNYQVFRSSGGQELNLVPALNDQPAFARFIANLAQKRGGQA</sequence>
<dbReference type="PANTHER" id="PTHR11108">
    <property type="entry name" value="FERROCHELATASE"/>
    <property type="match status" value="1"/>
</dbReference>
<dbReference type="InterPro" id="IPR019772">
    <property type="entry name" value="Ferrochelatase_AS"/>
</dbReference>
<dbReference type="RefSeq" id="WP_003713615.1">
    <property type="nucleotide sequence ID" value="NZ_AZGE01000031.1"/>
</dbReference>
<keyword evidence="5 7" id="KW-0627">Porphyrin biosynthesis</keyword>
<name>A0A0R1W8W6_9LACO</name>
<comment type="caution">
    <text evidence="9">The sequence shown here is derived from an EMBL/GenBank/DDBJ whole genome shotgun (WGS) entry which is preliminary data.</text>
</comment>
<dbReference type="InterPro" id="IPR001015">
    <property type="entry name" value="Ferrochelatase"/>
</dbReference>
<dbReference type="NCBIfam" id="TIGR00109">
    <property type="entry name" value="hemH"/>
    <property type="match status" value="1"/>
</dbReference>
<dbReference type="Pfam" id="PF00762">
    <property type="entry name" value="Ferrochelatase"/>
    <property type="match status" value="1"/>
</dbReference>
<accession>A0A0R1W8W6</accession>
<evidence type="ECO:0000256" key="7">
    <source>
        <dbReference type="HAMAP-Rule" id="MF_00323"/>
    </source>
</evidence>
<dbReference type="PROSITE" id="PS00534">
    <property type="entry name" value="FERROCHELATASE"/>
    <property type="match status" value="1"/>
</dbReference>
<evidence type="ECO:0000256" key="5">
    <source>
        <dbReference type="ARBA" id="ARBA00023244"/>
    </source>
</evidence>
<feature type="binding site" evidence="7">
    <location>
        <position position="184"/>
    </location>
    <ligand>
        <name>Fe(2+)</name>
        <dbReference type="ChEBI" id="CHEBI:29033"/>
    </ligand>
</feature>
<evidence type="ECO:0000313" key="10">
    <source>
        <dbReference type="Proteomes" id="UP000050973"/>
    </source>
</evidence>
<keyword evidence="7 8" id="KW-0963">Cytoplasm</keyword>
<evidence type="ECO:0000256" key="8">
    <source>
        <dbReference type="RuleBase" id="RU000607"/>
    </source>
</evidence>
<comment type="subcellular location">
    <subcellularLocation>
        <location evidence="7 8">Cytoplasm</location>
    </subcellularLocation>
</comment>
<evidence type="ECO:0000256" key="1">
    <source>
        <dbReference type="ARBA" id="ARBA00004744"/>
    </source>
</evidence>
<dbReference type="GO" id="GO:0006783">
    <property type="term" value="P:heme biosynthetic process"/>
    <property type="evidence" value="ECO:0007669"/>
    <property type="project" value="UniProtKB-UniRule"/>
</dbReference>
<reference evidence="9 10" key="1">
    <citation type="journal article" date="2015" name="Genome Announc.">
        <title>Expanding the biotechnology potential of lactobacilli through comparative genomics of 213 strains and associated genera.</title>
        <authorList>
            <person name="Sun Z."/>
            <person name="Harris H.M."/>
            <person name="McCann A."/>
            <person name="Guo C."/>
            <person name="Argimon S."/>
            <person name="Zhang W."/>
            <person name="Yang X."/>
            <person name="Jeffery I.B."/>
            <person name="Cooney J.C."/>
            <person name="Kagawa T.F."/>
            <person name="Liu W."/>
            <person name="Song Y."/>
            <person name="Salvetti E."/>
            <person name="Wrobel A."/>
            <person name="Rasinkangas P."/>
            <person name="Parkhill J."/>
            <person name="Rea M.C."/>
            <person name="O'Sullivan O."/>
            <person name="Ritari J."/>
            <person name="Douillard F.P."/>
            <person name="Paul Ross R."/>
            <person name="Yang R."/>
            <person name="Briner A.E."/>
            <person name="Felis G.E."/>
            <person name="de Vos W.M."/>
            <person name="Barrangou R."/>
            <person name="Klaenhammer T.R."/>
            <person name="Caufield P.W."/>
            <person name="Cui Y."/>
            <person name="Zhang H."/>
            <person name="O'Toole P.W."/>
        </authorList>
    </citation>
    <scope>NUCLEOTIDE SEQUENCE [LARGE SCALE GENOMIC DNA]</scope>
    <source>
        <strain evidence="9 10">DSM 4864</strain>
    </source>
</reference>
<feature type="binding site" evidence="7">
    <location>
        <position position="265"/>
    </location>
    <ligand>
        <name>Fe(2+)</name>
        <dbReference type="ChEBI" id="CHEBI:29033"/>
    </ligand>
</feature>
<dbReference type="EC" id="4.99.1.9" evidence="7"/>
<comment type="function">
    <text evidence="7 8">Involved in coproporphyrin-dependent heme b biosynthesis. Catalyzes the insertion of ferrous iron into coproporphyrin III to form Fe-coproporphyrin III.</text>
</comment>
<dbReference type="EMBL" id="AZGE01000031">
    <property type="protein sequence ID" value="KRM14368.1"/>
    <property type="molecule type" value="Genomic_DNA"/>
</dbReference>
<dbReference type="GO" id="GO:0046872">
    <property type="term" value="F:metal ion binding"/>
    <property type="evidence" value="ECO:0007669"/>
    <property type="project" value="UniProtKB-UniRule"/>
</dbReference>
<organism evidence="9 10">
    <name type="scientific">Limosilactobacillus oris DSM 4864</name>
    <dbReference type="NCBI Taxonomy" id="1423779"/>
    <lineage>
        <taxon>Bacteria</taxon>
        <taxon>Bacillati</taxon>
        <taxon>Bacillota</taxon>
        <taxon>Bacilli</taxon>
        <taxon>Lactobacillales</taxon>
        <taxon>Lactobacillaceae</taxon>
        <taxon>Limosilactobacillus</taxon>
    </lineage>
</organism>
<dbReference type="HAMAP" id="MF_00323">
    <property type="entry name" value="Ferrochelatase"/>
    <property type="match status" value="1"/>
</dbReference>
<dbReference type="CDD" id="cd03411">
    <property type="entry name" value="Ferrochelatase_N"/>
    <property type="match status" value="1"/>
</dbReference>
<dbReference type="Proteomes" id="UP000050973">
    <property type="component" value="Unassembled WGS sequence"/>
</dbReference>
<dbReference type="GO" id="GO:0004325">
    <property type="term" value="F:ferrochelatase activity"/>
    <property type="evidence" value="ECO:0007669"/>
    <property type="project" value="UniProtKB-UniRule"/>
</dbReference>
<gene>
    <name evidence="7" type="primary">cpfC</name>
    <name evidence="9" type="ORF">FC49_GL001252</name>
</gene>
<evidence type="ECO:0000256" key="2">
    <source>
        <dbReference type="ARBA" id="ARBA00023004"/>
    </source>
</evidence>
<keyword evidence="3 7" id="KW-0350">Heme biosynthesis</keyword>
<dbReference type="InterPro" id="IPR033644">
    <property type="entry name" value="Ferrochelatase_C"/>
</dbReference>
<evidence type="ECO:0000256" key="3">
    <source>
        <dbReference type="ARBA" id="ARBA00023133"/>
    </source>
</evidence>
<dbReference type="InterPro" id="IPR033659">
    <property type="entry name" value="Ferrochelatase_N"/>
</dbReference>
<dbReference type="PANTHER" id="PTHR11108:SF1">
    <property type="entry name" value="FERROCHELATASE, MITOCHONDRIAL"/>
    <property type="match status" value="1"/>
</dbReference>
<dbReference type="PATRIC" id="fig|1423779.3.peg.1287"/>
<dbReference type="SUPFAM" id="SSF53800">
    <property type="entry name" value="Chelatase"/>
    <property type="match status" value="1"/>
</dbReference>
<keyword evidence="4 7" id="KW-0456">Lyase</keyword>
<dbReference type="UniPathway" id="UPA00252"/>
<protein>
    <recommendedName>
        <fullName evidence="7">Coproporphyrin III ferrochelatase</fullName>
        <ecNumber evidence="7">4.99.1.9</ecNumber>
    </recommendedName>
</protein>
<comment type="catalytic activity">
    <reaction evidence="6">
        <text>Fe-coproporphyrin III + 2 H(+) = coproporphyrin III + Fe(2+)</text>
        <dbReference type="Rhea" id="RHEA:49572"/>
        <dbReference type="ChEBI" id="CHEBI:15378"/>
        <dbReference type="ChEBI" id="CHEBI:29033"/>
        <dbReference type="ChEBI" id="CHEBI:68438"/>
        <dbReference type="ChEBI" id="CHEBI:131725"/>
        <dbReference type="EC" id="4.99.1.9"/>
    </reaction>
    <physiologicalReaction direction="right-to-left" evidence="6">
        <dbReference type="Rhea" id="RHEA:49574"/>
    </physiologicalReaction>
</comment>
<evidence type="ECO:0000313" key="9">
    <source>
        <dbReference type="EMBL" id="KRM14368.1"/>
    </source>
</evidence>